<keyword evidence="3" id="KW-0540">Nuclease</keyword>
<dbReference type="PANTHER" id="PTHR16320:SF23">
    <property type="entry name" value="SPHINGOMYELINASE C 1"/>
    <property type="match status" value="1"/>
</dbReference>
<feature type="region of interest" description="Disordered" evidence="1">
    <location>
        <begin position="1125"/>
        <end position="1164"/>
    </location>
</feature>
<protein>
    <submittedName>
        <fullName evidence="3">Endonuclease/exonuclease/phosphatase family metal-dependent hydrolase</fullName>
    </submittedName>
</protein>
<keyword evidence="4" id="KW-1185">Reference proteome</keyword>
<feature type="compositionally biased region" description="Basic and acidic residues" evidence="1">
    <location>
        <begin position="1152"/>
        <end position="1161"/>
    </location>
</feature>
<dbReference type="Gene3D" id="3.60.10.10">
    <property type="entry name" value="Endonuclease/exonuclease/phosphatase"/>
    <property type="match status" value="1"/>
</dbReference>
<dbReference type="InterPro" id="IPR036691">
    <property type="entry name" value="Endo/exonu/phosph_ase_sf"/>
</dbReference>
<comment type="caution">
    <text evidence="3">The sequence shown here is derived from an EMBL/GenBank/DDBJ whole genome shotgun (WGS) entry which is preliminary data.</text>
</comment>
<dbReference type="PANTHER" id="PTHR16320">
    <property type="entry name" value="SPHINGOMYELINASE FAMILY MEMBER"/>
    <property type="match status" value="1"/>
</dbReference>
<dbReference type="EMBL" id="JAGIOP010000002">
    <property type="protein sequence ID" value="MBP2454173.1"/>
    <property type="molecule type" value="Genomic_DNA"/>
</dbReference>
<proteinExistence type="predicted"/>
<reference evidence="3 4" key="1">
    <citation type="submission" date="2021-03" db="EMBL/GenBank/DDBJ databases">
        <title>Sequencing the genomes of 1000 actinobacteria strains.</title>
        <authorList>
            <person name="Klenk H.-P."/>
        </authorList>
    </citation>
    <scope>NUCLEOTIDE SEQUENCE [LARGE SCALE GENOMIC DNA]</scope>
    <source>
        <strain evidence="3 4">DSM 46713</strain>
    </source>
</reference>
<dbReference type="Proteomes" id="UP000694460">
    <property type="component" value="Unassembled WGS sequence"/>
</dbReference>
<evidence type="ECO:0000313" key="4">
    <source>
        <dbReference type="Proteomes" id="UP000694460"/>
    </source>
</evidence>
<sequence>MRPFGPPGMAAGADQIDYDARRIDYLERIAVKAFIRSERFDEWIATERREHPVKKPDSDPPEMVSRYEAGYATVCDAIHDVGMRQLDPPLVEVQQALRELPPDERVRRLAERLRGDNRSAAIARITLARAYPDRIDELFGWGKTDIDIPTYWGPQLESLHMEYLLDTADFGANELLRMLYLFADTPEHLRDDALRWRGPEDLGCDANFPADAAAQLHEKFTSFKYWFDDPFRCQEFSGTAKEIREQSTDEGKRINIHEKMDPGADMTYWSENHRLLFATAEYLAGQFWPDDMFISARNYRKDGPNGPLRKGDVTGADHRDQGRARALRWLDERLRLGFAEWNAPGYYVEDLLPLLNLADFAVDEVVRVKAAMVLDMLIFDLAVNQQGGAFAGSAGRAYFEHKNCSWGQSVRDCGELLFNTTGHYVGVSNAAIFLATSPSYEPADVLVRIAQRPPDRFTSRTRVSINFDEAHHYGVGYSTPDDMEFWWSRAAYATKQTVLGTHKVCADYGLLDTPPFSTIIPQIQNAAALIDTAEDVGAGILGGIAGAAVGFAVGGPVGAIAGAAGGAALASSIPDFHEVDAADMASVITEGSVLSRANIYTHHCGGAMLASVQNFRRGQLSFQSMPCVAALSNGAMVWTSYPSAGGRLTFGIGSTAWAMLGLIVGGPIGLLVGALAIPDLDVDEKIFPAGHDGPNWWTGNAVQPRVVQHGGSAIIAYQAKEIQRLLFGERTHAWFPKHQFDTCIGPEPARCNLDSARWFFGAVGDSYVGLFSALETDWGSGGPWQDREIRAEGPTNVFITQVGDAAEFGGFSEFIAAVTRSRVHLTGVHGLGPLTCSYAVPHGDWLIMDYDGPSRYAGANLVEDEFPRYRNPFARITWQQDRYVIHHQDRSVIHDVVNGTRTLGGRLGTLKHDTPLTIYAQNMGLLPGPLYKGVDSDRALGHLIAILRQRQPDIVGLSEMWTDSDRSRVTEELADIYPYSRVGPRDPLIETPLGDIELMDGGLLLLSRHPIIAAGSTVYRQCSGDDCLANKGVLHARIQPRGNPTPIDTFLTHTQAAEPTVGGTTAGARHAVEGQIRHLAAFIRASRDPMGPALLFGDFNVEFFKHRDLYDFLVSALGTPGDTAPAIGTPVPRPLATSESDSSKISSFQPDHPAREPDAGERFGSSSERLDYIFAFPGILYQQHVSSSRVLVEQWTRGRDMSDHYGVEATIDTTTEQLPTERPLDVTVTLTGFRCLQTTGGPGDDEVRFTMSVLPGRGRAQIVSTGEIDDVGAGDARSLNLVVNVGDPGDLTVAVGGLEIDTLSADDALGRVSRTFEHDDLCAIADTGQALIGMPVLLGDGGEYVLDITVQVDSATG</sequence>
<keyword evidence="3" id="KW-0378">Hydrolase</keyword>
<evidence type="ECO:0000313" key="3">
    <source>
        <dbReference type="EMBL" id="MBP2454173.1"/>
    </source>
</evidence>
<dbReference type="SUPFAM" id="SSF56219">
    <property type="entry name" value="DNase I-like"/>
    <property type="match status" value="1"/>
</dbReference>
<organism evidence="3 4">
    <name type="scientific">Mycolicibacterium lutetiense</name>
    <dbReference type="NCBI Taxonomy" id="1641992"/>
    <lineage>
        <taxon>Bacteria</taxon>
        <taxon>Bacillati</taxon>
        <taxon>Actinomycetota</taxon>
        <taxon>Actinomycetes</taxon>
        <taxon>Mycobacteriales</taxon>
        <taxon>Mycobacteriaceae</taxon>
        <taxon>Mycolicibacterium</taxon>
    </lineage>
</organism>
<dbReference type="RefSeq" id="WP_209919355.1">
    <property type="nucleotide sequence ID" value="NZ_JAGIOP010000002.1"/>
</dbReference>
<dbReference type="InterPro" id="IPR005135">
    <property type="entry name" value="Endo/exonuclease/phosphatase"/>
</dbReference>
<dbReference type="Pfam" id="PF03372">
    <property type="entry name" value="Exo_endo_phos"/>
    <property type="match status" value="1"/>
</dbReference>
<evidence type="ECO:0000259" key="2">
    <source>
        <dbReference type="Pfam" id="PF03372"/>
    </source>
</evidence>
<dbReference type="GO" id="GO:0004519">
    <property type="term" value="F:endonuclease activity"/>
    <property type="evidence" value="ECO:0007669"/>
    <property type="project" value="UniProtKB-KW"/>
</dbReference>
<feature type="compositionally biased region" description="Polar residues" evidence="1">
    <location>
        <begin position="1137"/>
        <end position="1149"/>
    </location>
</feature>
<dbReference type="InterPro" id="IPR038772">
    <property type="entry name" value="Sph/SMPD2-like"/>
</dbReference>
<name>A0ABS4ZXF0_9MYCO</name>
<dbReference type="GO" id="GO:0016787">
    <property type="term" value="F:hydrolase activity"/>
    <property type="evidence" value="ECO:0007669"/>
    <property type="project" value="UniProtKB-KW"/>
</dbReference>
<keyword evidence="3" id="KW-0255">Endonuclease</keyword>
<gene>
    <name evidence="3" type="ORF">JOF57_004086</name>
</gene>
<accession>A0ABS4ZXF0</accession>
<feature type="domain" description="Endonuclease/exonuclease/phosphatase" evidence="2">
    <location>
        <begin position="935"/>
        <end position="1204"/>
    </location>
</feature>
<evidence type="ECO:0000256" key="1">
    <source>
        <dbReference type="SAM" id="MobiDB-lite"/>
    </source>
</evidence>